<dbReference type="EC" id="5.3.1.29" evidence="7"/>
<protein>
    <submittedName>
        <fullName evidence="7">Putative thiazole biosynthetic enzyme</fullName>
        <ecNumber evidence="7">5.3.1.29</ecNumber>
    </submittedName>
</protein>
<organism evidence="7 8">
    <name type="scientific">Ruminiclostridium hungatei</name>
    <name type="common">Clostridium hungatei</name>
    <dbReference type="NCBI Taxonomy" id="48256"/>
    <lineage>
        <taxon>Bacteria</taxon>
        <taxon>Bacillati</taxon>
        <taxon>Bacillota</taxon>
        <taxon>Clostridia</taxon>
        <taxon>Eubacteriales</taxon>
        <taxon>Oscillospiraceae</taxon>
        <taxon>Ruminiclostridium</taxon>
    </lineage>
</organism>
<keyword evidence="5" id="KW-0411">Iron-sulfur</keyword>
<dbReference type="PANTHER" id="PTHR43498:SF1">
    <property type="entry name" value="COB--COM HETERODISULFIDE REDUCTASE IRON-SULFUR SUBUNIT A"/>
    <property type="match status" value="1"/>
</dbReference>
<proteinExistence type="predicted"/>
<evidence type="ECO:0000313" key="7">
    <source>
        <dbReference type="EMBL" id="OPX45107.1"/>
    </source>
</evidence>
<evidence type="ECO:0000256" key="1">
    <source>
        <dbReference type="ARBA" id="ARBA00022485"/>
    </source>
</evidence>
<keyword evidence="8" id="KW-1185">Reference proteome</keyword>
<dbReference type="OrthoDB" id="9777740at2"/>
<dbReference type="PRINTS" id="PR00411">
    <property type="entry name" value="PNDRDTASEI"/>
</dbReference>
<comment type="caution">
    <text evidence="7">The sequence shown here is derived from an EMBL/GenBank/DDBJ whole genome shotgun (WGS) entry which is preliminary data.</text>
</comment>
<dbReference type="PANTHER" id="PTHR43498">
    <property type="entry name" value="FERREDOXIN:COB-COM HETERODISULFIDE REDUCTASE SUBUNIT A"/>
    <property type="match status" value="1"/>
</dbReference>
<keyword evidence="6" id="KW-1133">Transmembrane helix</keyword>
<dbReference type="GO" id="GO:0051539">
    <property type="term" value="F:4 iron, 4 sulfur cluster binding"/>
    <property type="evidence" value="ECO:0007669"/>
    <property type="project" value="UniProtKB-KW"/>
</dbReference>
<keyword evidence="3" id="KW-0560">Oxidoreductase</keyword>
<dbReference type="SUPFAM" id="SSF51905">
    <property type="entry name" value="FAD/NAD(P)-binding domain"/>
    <property type="match status" value="1"/>
</dbReference>
<keyword evidence="4" id="KW-0408">Iron</keyword>
<dbReference type="Gene3D" id="3.50.50.60">
    <property type="entry name" value="FAD/NAD(P)-binding domain"/>
    <property type="match status" value="1"/>
</dbReference>
<dbReference type="RefSeq" id="WP_080063449.1">
    <property type="nucleotide sequence ID" value="NZ_MZGX01000005.1"/>
</dbReference>
<evidence type="ECO:0000256" key="5">
    <source>
        <dbReference type="ARBA" id="ARBA00023014"/>
    </source>
</evidence>
<keyword evidence="7" id="KW-0413">Isomerase</keyword>
<dbReference type="GO" id="GO:0016491">
    <property type="term" value="F:oxidoreductase activity"/>
    <property type="evidence" value="ECO:0007669"/>
    <property type="project" value="UniProtKB-KW"/>
</dbReference>
<evidence type="ECO:0000256" key="2">
    <source>
        <dbReference type="ARBA" id="ARBA00022723"/>
    </source>
</evidence>
<feature type="transmembrane region" description="Helical" evidence="6">
    <location>
        <begin position="12"/>
        <end position="35"/>
    </location>
</feature>
<keyword evidence="6" id="KW-0472">Membrane</keyword>
<evidence type="ECO:0000313" key="8">
    <source>
        <dbReference type="Proteomes" id="UP000191554"/>
    </source>
</evidence>
<dbReference type="Pfam" id="PF12831">
    <property type="entry name" value="FAD_oxidored"/>
    <property type="match status" value="1"/>
</dbReference>
<keyword evidence="2" id="KW-0479">Metal-binding</keyword>
<evidence type="ECO:0000256" key="4">
    <source>
        <dbReference type="ARBA" id="ARBA00023004"/>
    </source>
</evidence>
<reference evidence="7 8" key="1">
    <citation type="submission" date="2017-03" db="EMBL/GenBank/DDBJ databases">
        <title>Genome sequence of Clostridium hungatei DSM 14427.</title>
        <authorList>
            <person name="Poehlein A."/>
            <person name="Daniel R."/>
        </authorList>
    </citation>
    <scope>NUCLEOTIDE SEQUENCE [LARGE SCALE GENOMIC DNA]</scope>
    <source>
        <strain evidence="7 8">DSM 14427</strain>
    </source>
</reference>
<dbReference type="STRING" id="48256.CLHUN_09940"/>
<evidence type="ECO:0000256" key="6">
    <source>
        <dbReference type="SAM" id="Phobius"/>
    </source>
</evidence>
<dbReference type="GO" id="GO:0043917">
    <property type="term" value="F:ribose 1,5-bisphosphate isomerase activity"/>
    <property type="evidence" value="ECO:0007669"/>
    <property type="project" value="UniProtKB-EC"/>
</dbReference>
<dbReference type="GO" id="GO:0046872">
    <property type="term" value="F:metal ion binding"/>
    <property type="evidence" value="ECO:0007669"/>
    <property type="project" value="UniProtKB-KW"/>
</dbReference>
<dbReference type="AlphaFoldDB" id="A0A1V4SPD2"/>
<dbReference type="Proteomes" id="UP000191554">
    <property type="component" value="Unassembled WGS sequence"/>
</dbReference>
<feature type="transmembrane region" description="Helical" evidence="6">
    <location>
        <begin position="47"/>
        <end position="65"/>
    </location>
</feature>
<gene>
    <name evidence="7" type="ORF">CLHUN_09940</name>
</gene>
<dbReference type="InterPro" id="IPR036188">
    <property type="entry name" value="FAD/NAD-bd_sf"/>
</dbReference>
<evidence type="ECO:0000256" key="3">
    <source>
        <dbReference type="ARBA" id="ARBA00023002"/>
    </source>
</evidence>
<dbReference type="EMBL" id="MZGX01000005">
    <property type="protein sequence ID" value="OPX45107.1"/>
    <property type="molecule type" value="Genomic_DNA"/>
</dbReference>
<accession>A0A1V4SPD2</accession>
<keyword evidence="1" id="KW-0004">4Fe-4S</keyword>
<dbReference type="InterPro" id="IPR039650">
    <property type="entry name" value="HdrA-like"/>
</dbReference>
<sequence length="431" mass="46993">MYINERDNKVPVIAGYDVIVCGGGPSGIIAAVAAARNGARTLLIERYGFVGGMASSALVTPISIFRKKKKLIIDGIPFELMKRANALNGADISLDSGNVPVDDEVFKLAAQQLLLESGVTLLYHTYFSDCVMSDGKVSHVIVQNKAGRVAYECKAAIDCTGDADLVRAAGFKTTKETKLQPASLWFQLGGVDTDALKDLFADAVDEKMPISAEIRGRLSELNQKGEMPIFGGPWISRHFRDGIVTINLLRESADASSPEQFTKAECTLRENLFKVINIMRENFPAFRNCWLLKSGTQAGVRETYRIIGMYEMKADDILRPKPFKDTIAKGTHVIDIHKPDSIEQDCISLKQEYNIPYGILVPVNSENLITAGRCVCSDNSAFGSLRVMATCMAMGQAAGTAAAIYLQNNCSMCAMDTDLLVKRLIQQGAIV</sequence>
<name>A0A1V4SPD2_RUMHU</name>
<keyword evidence="6" id="KW-0812">Transmembrane</keyword>